<reference evidence="2" key="1">
    <citation type="submission" date="2016-01" db="EMBL/GenBank/DDBJ databases">
        <authorList>
            <person name="Peeters C."/>
        </authorList>
    </citation>
    <scope>NUCLEOTIDE SEQUENCE [LARGE SCALE GENOMIC DNA]</scope>
    <source>
        <strain evidence="2">LMG 29317</strain>
    </source>
</reference>
<proteinExistence type="predicted"/>
<dbReference type="InterPro" id="IPR011646">
    <property type="entry name" value="KAP_P-loop"/>
</dbReference>
<comment type="caution">
    <text evidence="2">The sequence shown here is derived from an EMBL/GenBank/DDBJ whole genome shotgun (WGS) entry which is preliminary data.</text>
</comment>
<dbReference type="Pfam" id="PF07693">
    <property type="entry name" value="KAP_NTPase"/>
    <property type="match status" value="1"/>
</dbReference>
<dbReference type="SUPFAM" id="SSF52540">
    <property type="entry name" value="P-loop containing nucleoside triphosphate hydrolases"/>
    <property type="match status" value="1"/>
</dbReference>
<gene>
    <name evidence="2" type="ORF">AWB74_05826</name>
</gene>
<dbReference type="InterPro" id="IPR027417">
    <property type="entry name" value="P-loop_NTPase"/>
</dbReference>
<name>A0A158KIR5_9BURK</name>
<dbReference type="EMBL" id="FCOM02000035">
    <property type="protein sequence ID" value="SAL80944.1"/>
    <property type="molecule type" value="Genomic_DNA"/>
</dbReference>
<dbReference type="PANTHER" id="PTHR22674">
    <property type="entry name" value="NTPASE, KAP FAMILY P-LOOP DOMAIN-CONTAINING 1"/>
    <property type="match status" value="1"/>
</dbReference>
<feature type="domain" description="KAP NTPase" evidence="1">
    <location>
        <begin position="23"/>
        <end position="299"/>
    </location>
</feature>
<dbReference type="InterPro" id="IPR052754">
    <property type="entry name" value="NTPase_KAP_P-loop"/>
</dbReference>
<sequence>MTRDVTLDNPAELPEEDEFNRWPFCKRLAETILGFDTSQGAPVLGLFGRWGYGKSTVLNFVRAALERENGQRVTVFTFNPWLYKDADTLLRQFYMGLASSIDVDLTKAGAEIGEFLKKYSGVISGIPGVGSGLSKALEGFGKDLADDPTPALRQRLIEIMRSATKRVIVLIDDLDRVDRDEIMTMLKLVRLSANVPNVVYLLAFDEERVARVAGRAYGERADGRQFLEKIIQYPFSVPAVGADILVAFVIKHARKACDEAKIVFPDRTWDEFRLVCKEDFSIALNTPRQAIRYANALRFALPMLKGEVDPIDQMIIEAIKILFPALYRHLRDARDFKDFETANLPDNERKAAESLIAVLSRHRPDTDKPLSDPRYHGRYFSYAVATDDVSDAEIEGILSLSNGEQEKLNLAVRGLAQSRLPKLIERLGSVTDQKILSSLQHAQGLAIALSLCGDLLPTDGDHSDQRLATDMAIAVAKLSTCLFALQEDKRQFIAPTVLERATPLSFAWQVYNQLRALEEGTIGIGIRMQRQESDFKLDWRQLDAILVQRIAQEASATPPYKRYRSEDAFELLRYWRNHKDQEVKSWLEARLGSHPCEASYFLGMFGELYVNYRYIDDYVNTIVVAEALRQCFGDAIANEDKPSPELYRARKFLDIHYKNSGHTSVDPQPPTTA</sequence>
<dbReference type="AlphaFoldDB" id="A0A158KIR5"/>
<keyword evidence="3" id="KW-1185">Reference proteome</keyword>
<dbReference type="PANTHER" id="PTHR22674:SF6">
    <property type="entry name" value="NTPASE KAP FAMILY P-LOOP DOMAIN-CONTAINING PROTEIN 1"/>
    <property type="match status" value="1"/>
</dbReference>
<protein>
    <submittedName>
        <fullName evidence="2">KAP family P-loop domain protein</fullName>
    </submittedName>
</protein>
<evidence type="ECO:0000313" key="2">
    <source>
        <dbReference type="EMBL" id="SAL80944.1"/>
    </source>
</evidence>
<dbReference type="Proteomes" id="UP000055019">
    <property type="component" value="Unassembled WGS sequence"/>
</dbReference>
<organism evidence="2 3">
    <name type="scientific">Caballeronia arvi</name>
    <dbReference type="NCBI Taxonomy" id="1777135"/>
    <lineage>
        <taxon>Bacteria</taxon>
        <taxon>Pseudomonadati</taxon>
        <taxon>Pseudomonadota</taxon>
        <taxon>Betaproteobacteria</taxon>
        <taxon>Burkholderiales</taxon>
        <taxon>Burkholderiaceae</taxon>
        <taxon>Caballeronia</taxon>
    </lineage>
</organism>
<accession>A0A158KIR5</accession>
<evidence type="ECO:0000313" key="3">
    <source>
        <dbReference type="Proteomes" id="UP000055019"/>
    </source>
</evidence>
<dbReference type="Gene3D" id="3.40.50.300">
    <property type="entry name" value="P-loop containing nucleotide triphosphate hydrolases"/>
    <property type="match status" value="1"/>
</dbReference>
<evidence type="ECO:0000259" key="1">
    <source>
        <dbReference type="Pfam" id="PF07693"/>
    </source>
</evidence>